<dbReference type="GO" id="GO:0030272">
    <property type="term" value="F:5-formyltetrahydrofolate cyclo-ligase activity"/>
    <property type="evidence" value="ECO:0007669"/>
    <property type="project" value="UniProtKB-EC"/>
</dbReference>
<dbReference type="GO" id="GO:0009396">
    <property type="term" value="P:folic acid-containing compound biosynthetic process"/>
    <property type="evidence" value="ECO:0007669"/>
    <property type="project" value="TreeGrafter"/>
</dbReference>
<sequence length="206" mass="23929">MNPLTPASDPKSLRKWCREQRRSLSHSQQIQHAKQATSRLLKSAWLQRPKKIAVFLSQDGELGTNPLIQALWHSQHRVYLPVLKTLRGRPMAFAEYLPKSKMFKNHLKMLEPHIKQQHHLHGKQLDLIIVPLTCFDEQGHRIGMGGGFYDRAFAFKRQQHKAMMSRPKLVGWAHECQKVSFISSASWDVPLDALISEQQIYHFKTH</sequence>
<evidence type="ECO:0000256" key="2">
    <source>
        <dbReference type="ARBA" id="ARBA00022741"/>
    </source>
</evidence>
<protein>
    <recommendedName>
        <fullName evidence="5">5-formyltetrahydrofolate cyclo-ligase</fullName>
        <ecNumber evidence="5">6.3.3.2</ecNumber>
    </recommendedName>
</protein>
<evidence type="ECO:0000313" key="7">
    <source>
        <dbReference type="Proteomes" id="UP000501466"/>
    </source>
</evidence>
<keyword evidence="5" id="KW-0479">Metal-binding</keyword>
<dbReference type="EC" id="6.3.3.2" evidence="5"/>
<evidence type="ECO:0000256" key="5">
    <source>
        <dbReference type="RuleBase" id="RU361279"/>
    </source>
</evidence>
<gene>
    <name evidence="6" type="ORF">THMIRHAT_11710</name>
</gene>
<dbReference type="Pfam" id="PF01812">
    <property type="entry name" value="5-FTHF_cyc-lig"/>
    <property type="match status" value="1"/>
</dbReference>
<feature type="binding site" evidence="4">
    <location>
        <position position="56"/>
    </location>
    <ligand>
        <name>substrate</name>
    </ligand>
</feature>
<dbReference type="NCBIfam" id="TIGR02727">
    <property type="entry name" value="MTHFS_bact"/>
    <property type="match status" value="1"/>
</dbReference>
<dbReference type="AlphaFoldDB" id="A0A6F8PMV5"/>
<keyword evidence="7" id="KW-1185">Reference proteome</keyword>
<name>A0A6F8PMV5_9GAMM</name>
<dbReference type="RefSeq" id="WP_173291228.1">
    <property type="nucleotide sequence ID" value="NZ_AP021888.1"/>
</dbReference>
<keyword evidence="5" id="KW-0460">Magnesium</keyword>
<dbReference type="PIRSF" id="PIRSF006806">
    <property type="entry name" value="FTHF_cligase"/>
    <property type="match status" value="1"/>
</dbReference>
<keyword evidence="6" id="KW-0436">Ligase</keyword>
<reference evidence="7" key="1">
    <citation type="submission" date="2019-11" db="EMBL/GenBank/DDBJ databases">
        <title>Isolation and characterization of two novel species in the genus Thiomicrorhabdus.</title>
        <authorList>
            <person name="Mochizuki J."/>
            <person name="Kojima H."/>
            <person name="Fukui M."/>
        </authorList>
    </citation>
    <scope>NUCLEOTIDE SEQUENCE [LARGE SCALE GENOMIC DNA]</scope>
    <source>
        <strain evidence="7">AkT22</strain>
    </source>
</reference>
<evidence type="ECO:0000256" key="3">
    <source>
        <dbReference type="ARBA" id="ARBA00022840"/>
    </source>
</evidence>
<dbReference type="GO" id="GO:0035999">
    <property type="term" value="P:tetrahydrofolate interconversion"/>
    <property type="evidence" value="ECO:0007669"/>
    <property type="project" value="TreeGrafter"/>
</dbReference>
<dbReference type="InterPro" id="IPR037171">
    <property type="entry name" value="NagB/RpiA_transferase-like"/>
</dbReference>
<comment type="similarity">
    <text evidence="1 5">Belongs to the 5-formyltetrahydrofolate cyclo-ligase family.</text>
</comment>
<dbReference type="GO" id="GO:0046872">
    <property type="term" value="F:metal ion binding"/>
    <property type="evidence" value="ECO:0007669"/>
    <property type="project" value="UniProtKB-KW"/>
</dbReference>
<dbReference type="PANTHER" id="PTHR23407">
    <property type="entry name" value="ATPASE INHIBITOR/5-FORMYLTETRAHYDROFOLATE CYCLO-LIGASE"/>
    <property type="match status" value="1"/>
</dbReference>
<evidence type="ECO:0000313" key="6">
    <source>
        <dbReference type="EMBL" id="BBP43425.1"/>
    </source>
</evidence>
<accession>A0A6F8PMV5</accession>
<feature type="binding site" evidence="4">
    <location>
        <begin position="141"/>
        <end position="149"/>
    </location>
    <ligand>
        <name>ATP</name>
        <dbReference type="ChEBI" id="CHEBI:30616"/>
    </ligand>
</feature>
<dbReference type="GO" id="GO:0005524">
    <property type="term" value="F:ATP binding"/>
    <property type="evidence" value="ECO:0007669"/>
    <property type="project" value="UniProtKB-KW"/>
</dbReference>
<comment type="cofactor">
    <cofactor evidence="5">
        <name>Mg(2+)</name>
        <dbReference type="ChEBI" id="CHEBI:18420"/>
    </cofactor>
</comment>
<comment type="catalytic activity">
    <reaction evidence="5">
        <text>(6S)-5-formyl-5,6,7,8-tetrahydrofolate + ATP = (6R)-5,10-methenyltetrahydrofolate + ADP + phosphate</text>
        <dbReference type="Rhea" id="RHEA:10488"/>
        <dbReference type="ChEBI" id="CHEBI:30616"/>
        <dbReference type="ChEBI" id="CHEBI:43474"/>
        <dbReference type="ChEBI" id="CHEBI:57455"/>
        <dbReference type="ChEBI" id="CHEBI:57457"/>
        <dbReference type="ChEBI" id="CHEBI:456216"/>
        <dbReference type="EC" id="6.3.3.2"/>
    </reaction>
</comment>
<keyword evidence="2 4" id="KW-0547">Nucleotide-binding</keyword>
<dbReference type="Proteomes" id="UP000501466">
    <property type="component" value="Chromosome"/>
</dbReference>
<dbReference type="Gene3D" id="3.40.50.10420">
    <property type="entry name" value="NagB/RpiA/CoA transferase-like"/>
    <property type="match status" value="1"/>
</dbReference>
<evidence type="ECO:0000256" key="4">
    <source>
        <dbReference type="PIRSR" id="PIRSR006806-1"/>
    </source>
</evidence>
<dbReference type="InterPro" id="IPR002698">
    <property type="entry name" value="FTHF_cligase"/>
</dbReference>
<proteinExistence type="inferred from homology"/>
<dbReference type="EMBL" id="AP021888">
    <property type="protein sequence ID" value="BBP43425.1"/>
    <property type="molecule type" value="Genomic_DNA"/>
</dbReference>
<dbReference type="InterPro" id="IPR024185">
    <property type="entry name" value="FTHF_cligase-like_sf"/>
</dbReference>
<dbReference type="KEGG" id="tzo:THMIRHAT_11710"/>
<dbReference type="PANTHER" id="PTHR23407:SF1">
    <property type="entry name" value="5-FORMYLTETRAHYDROFOLATE CYCLO-LIGASE"/>
    <property type="match status" value="1"/>
</dbReference>
<evidence type="ECO:0000256" key="1">
    <source>
        <dbReference type="ARBA" id="ARBA00010638"/>
    </source>
</evidence>
<keyword evidence="3 4" id="KW-0067">ATP-binding</keyword>
<organism evidence="6 7">
    <name type="scientific">Thiosulfativibrio zosterae</name>
    <dbReference type="NCBI Taxonomy" id="2675053"/>
    <lineage>
        <taxon>Bacteria</taxon>
        <taxon>Pseudomonadati</taxon>
        <taxon>Pseudomonadota</taxon>
        <taxon>Gammaproteobacteria</taxon>
        <taxon>Thiotrichales</taxon>
        <taxon>Piscirickettsiaceae</taxon>
        <taxon>Thiosulfativibrio</taxon>
    </lineage>
</organism>
<dbReference type="SUPFAM" id="SSF100950">
    <property type="entry name" value="NagB/RpiA/CoA transferase-like"/>
    <property type="match status" value="1"/>
</dbReference>
<feature type="binding site" evidence="4">
    <location>
        <position position="61"/>
    </location>
    <ligand>
        <name>substrate</name>
    </ligand>
</feature>